<dbReference type="EMBL" id="JH598357">
    <property type="status" value="NOT_ANNOTATED_CDS"/>
    <property type="molecule type" value="Genomic_DNA"/>
</dbReference>
<keyword evidence="4" id="KW-1185">Reference proteome</keyword>
<organism evidence="3 4">
    <name type="scientific">Hyaloperonospora arabidopsidis (strain Emoy2)</name>
    <name type="common">Downy mildew agent</name>
    <name type="synonym">Peronospora arabidopsidis</name>
    <dbReference type="NCBI Taxonomy" id="559515"/>
    <lineage>
        <taxon>Eukaryota</taxon>
        <taxon>Sar</taxon>
        <taxon>Stramenopiles</taxon>
        <taxon>Oomycota</taxon>
        <taxon>Peronosporomycetes</taxon>
        <taxon>Peronosporales</taxon>
        <taxon>Peronosporaceae</taxon>
        <taxon>Hyaloperonospora</taxon>
    </lineage>
</organism>
<dbReference type="VEuPathDB" id="FungiDB:HpaG806967"/>
<dbReference type="InParanoid" id="M4BKN4"/>
<dbReference type="Gene3D" id="1.10.486.10">
    <property type="entry name" value="PCRA, domain 4"/>
    <property type="match status" value="1"/>
</dbReference>
<feature type="domain" description="PD-(D/E)XK endonuclease-like" evidence="2">
    <location>
        <begin position="915"/>
        <end position="1194"/>
    </location>
</feature>
<feature type="compositionally biased region" description="Polar residues" evidence="1">
    <location>
        <begin position="778"/>
        <end position="795"/>
    </location>
</feature>
<dbReference type="AlphaFoldDB" id="M4BKN4"/>
<evidence type="ECO:0000313" key="4">
    <source>
        <dbReference type="Proteomes" id="UP000011713"/>
    </source>
</evidence>
<evidence type="ECO:0000256" key="1">
    <source>
        <dbReference type="SAM" id="MobiDB-lite"/>
    </source>
</evidence>
<dbReference type="Proteomes" id="UP000011713">
    <property type="component" value="Unassembled WGS sequence"/>
</dbReference>
<protein>
    <recommendedName>
        <fullName evidence="2">PD-(D/E)XK endonuclease-like domain-containing protein</fullName>
    </recommendedName>
</protein>
<dbReference type="OMA" id="RCPHRYY"/>
<reference evidence="4" key="1">
    <citation type="journal article" date="2010" name="Science">
        <title>Signatures of adaptation to obligate biotrophy in the Hyaloperonospora arabidopsidis genome.</title>
        <authorList>
            <person name="Baxter L."/>
            <person name="Tripathy S."/>
            <person name="Ishaque N."/>
            <person name="Boot N."/>
            <person name="Cabral A."/>
            <person name="Kemen E."/>
            <person name="Thines M."/>
            <person name="Ah-Fong A."/>
            <person name="Anderson R."/>
            <person name="Badejoko W."/>
            <person name="Bittner-Eddy P."/>
            <person name="Boore J.L."/>
            <person name="Chibucos M.C."/>
            <person name="Coates M."/>
            <person name="Dehal P."/>
            <person name="Delehaunty K."/>
            <person name="Dong S."/>
            <person name="Downton P."/>
            <person name="Dumas B."/>
            <person name="Fabro G."/>
            <person name="Fronick C."/>
            <person name="Fuerstenberg S.I."/>
            <person name="Fulton L."/>
            <person name="Gaulin E."/>
            <person name="Govers F."/>
            <person name="Hughes L."/>
            <person name="Humphray S."/>
            <person name="Jiang R.H."/>
            <person name="Judelson H."/>
            <person name="Kamoun S."/>
            <person name="Kyung K."/>
            <person name="Meijer H."/>
            <person name="Minx P."/>
            <person name="Morris P."/>
            <person name="Nelson J."/>
            <person name="Phuntumart V."/>
            <person name="Qutob D."/>
            <person name="Rehmany A."/>
            <person name="Rougon-Cardoso A."/>
            <person name="Ryden P."/>
            <person name="Torto-Alalibo T."/>
            <person name="Studholme D."/>
            <person name="Wang Y."/>
            <person name="Win J."/>
            <person name="Wood J."/>
            <person name="Clifton S.W."/>
            <person name="Rogers J."/>
            <person name="Van den Ackerveken G."/>
            <person name="Jones J.D."/>
            <person name="McDowell J.M."/>
            <person name="Beynon J."/>
            <person name="Tyler B.M."/>
        </authorList>
    </citation>
    <scope>NUCLEOTIDE SEQUENCE [LARGE SCALE GENOMIC DNA]</scope>
    <source>
        <strain evidence="4">Emoy2</strain>
    </source>
</reference>
<dbReference type="eggNOG" id="ENOG502QU06">
    <property type="taxonomic scope" value="Eukaryota"/>
</dbReference>
<dbReference type="InterPro" id="IPR011604">
    <property type="entry name" value="PDDEXK-like_dom_sf"/>
</dbReference>
<reference evidence="3" key="2">
    <citation type="submission" date="2015-06" db="UniProtKB">
        <authorList>
            <consortium name="EnsemblProtists"/>
        </authorList>
    </citation>
    <scope>IDENTIFICATION</scope>
    <source>
        <strain evidence="3">Emoy2</strain>
    </source>
</reference>
<feature type="region of interest" description="Disordered" evidence="1">
    <location>
        <begin position="766"/>
        <end position="795"/>
    </location>
</feature>
<dbReference type="Gene3D" id="3.90.320.10">
    <property type="match status" value="1"/>
</dbReference>
<dbReference type="HOGENOM" id="CLU_009295_0_0_1"/>
<dbReference type="InterPro" id="IPR038726">
    <property type="entry name" value="PDDEXK_AddAB-type"/>
</dbReference>
<proteinExistence type="predicted"/>
<feature type="compositionally biased region" description="Basic and acidic residues" evidence="1">
    <location>
        <begin position="882"/>
        <end position="892"/>
    </location>
</feature>
<feature type="region of interest" description="Disordered" evidence="1">
    <location>
        <begin position="878"/>
        <end position="913"/>
    </location>
</feature>
<evidence type="ECO:0000313" key="3">
    <source>
        <dbReference type="EnsemblProtists" id="HpaP806967"/>
    </source>
</evidence>
<accession>M4BKN4</accession>
<dbReference type="EnsemblProtists" id="HpaT806967">
    <property type="protein sequence ID" value="HpaP806967"/>
    <property type="gene ID" value="HpaG806967"/>
</dbReference>
<name>M4BKN4_HYAAE</name>
<sequence>MALHVDAAWRSLQRMKLLRYRDRSCLYCNRVLFSNVSSSHYRNYTISTLPGSSSSKHESLVTSVPNQQALQRIRWLLNQPQRRVLLLTGNSASESSVRAGLERELPAFELERRGHGIFGVSEFCQLLLRESGRNRRVFGRAQLMALILHNDLVLQPGPSRLDAASTLQRRKGAQDLLHLFQLLEKQGVLADQYLALAATAEDSDQVLVQELAETYRKYHELLLQHGATSWDGLVLEMMTTCGVNKRDTAVENALAKEFARTVLQEYTDVVADDVQRMTPAMAMLVGHLCGQPSVQYSASFSRVLLEEEDCSRTQILERQLMLAAANTGRERTLKRTELDANREISEKSAQMQAFARQLLTKRASVSCDVQSPVPFECWRFSSAETEVRTVSAYLARKTESMNATVLCPTHADARRIVLAFQKHGLLARIDGESSSVSSSSTGTPVHLFDEPGVNAVYSLLCALCFPSDSRHLYNVLRSNFFAFPAELLSWLMQQEHQSHTDLFSVLEAFVESHGKSLGTSPEGQEKELPKAVSCQRKIGLEIAESFVNIIVHLRTKCHQLSAAEIVQSFLEATGRLETLLSPSSWEEERESLVLADFLRELETAQNVTMSDQIPFVVPYLQQLRKANLTSSASWTGSPDVNLDTFSGNARIRVIPLTAYALQSCVSSQTDGEEGRKHVLVLISMRDSKFPGRMKRLTLPLPYGLLSEPFPVQTRAAHLEQCKQLAYEALTLRTYDEVVLSFAELSDTAVSKREVVSRTFQPIWHEGNRPAPVIDRNSDSNGSAGVSGATSPSNGTSVEALAASKSVATANATPRQPKTSSDWISDVAGLLRDFVAHLFFPNTPRGLLQSAVDKFTRKESGDDELDRCHPDQDKAFVMQSKTSRSDLDCERPARSLSTDTRLSSELAPSESYDPPHLSYSQISEYMRCPHRYYLSRVVKLNGDVTTPMMFGRALHEGIAAFAKALAVAQLNDKDPHEVKTLAALEAEEAFMQSWPGDGHGLFISKEQSSFLFDRGMMALRDFIEMHHSDTQLEEILHVEQAFSFYVPEANVELRGVWDRIDRVSSPNDDGSSLHVVKEFKSNMSGTRRNMSKLADESLQLKMYMYAFNKVFGVAPYGAKLQQIGGSYSQPNSIVSKSRKEENGRAGTYNNGFVLFSKEAAQEAKDAVVEVASGLRRGDFTPKPSYAECAFCPYAESACHFATDDASHERQSAKGTRLKVEG</sequence>
<dbReference type="InterPro" id="IPR027417">
    <property type="entry name" value="P-loop_NTPase"/>
</dbReference>
<evidence type="ECO:0000259" key="2">
    <source>
        <dbReference type="Pfam" id="PF12705"/>
    </source>
</evidence>
<dbReference type="Pfam" id="PF12705">
    <property type="entry name" value="PDDEXK_1"/>
    <property type="match status" value="1"/>
</dbReference>
<dbReference type="SUPFAM" id="SSF52540">
    <property type="entry name" value="P-loop containing nucleoside triphosphate hydrolases"/>
    <property type="match status" value="1"/>
</dbReference>